<proteinExistence type="predicted"/>
<evidence type="ECO:0000256" key="1">
    <source>
        <dbReference type="SAM" id="MobiDB-lite"/>
    </source>
</evidence>
<evidence type="ECO:0000313" key="2">
    <source>
        <dbReference type="EMBL" id="KAA8914411.1"/>
    </source>
</evidence>
<gene>
    <name evidence="2" type="ORF">FN846DRAFT_886026</name>
</gene>
<organism evidence="2 3">
    <name type="scientific">Sphaerosporella brunnea</name>
    <dbReference type="NCBI Taxonomy" id="1250544"/>
    <lineage>
        <taxon>Eukaryota</taxon>
        <taxon>Fungi</taxon>
        <taxon>Dikarya</taxon>
        <taxon>Ascomycota</taxon>
        <taxon>Pezizomycotina</taxon>
        <taxon>Pezizomycetes</taxon>
        <taxon>Pezizales</taxon>
        <taxon>Pyronemataceae</taxon>
        <taxon>Sphaerosporella</taxon>
    </lineage>
</organism>
<evidence type="ECO:0000313" key="3">
    <source>
        <dbReference type="Proteomes" id="UP000326924"/>
    </source>
</evidence>
<dbReference type="InParanoid" id="A0A5J5FBL7"/>
<feature type="region of interest" description="Disordered" evidence="1">
    <location>
        <begin position="113"/>
        <end position="139"/>
    </location>
</feature>
<reference evidence="2 3" key="1">
    <citation type="submission" date="2019-09" db="EMBL/GenBank/DDBJ databases">
        <title>Draft genome of the ectomycorrhizal ascomycete Sphaerosporella brunnea.</title>
        <authorList>
            <consortium name="DOE Joint Genome Institute"/>
            <person name="Benucci G.M."/>
            <person name="Marozzi G."/>
            <person name="Antonielli L."/>
            <person name="Sanchez S."/>
            <person name="Marco P."/>
            <person name="Wang X."/>
            <person name="Falini L.B."/>
            <person name="Barry K."/>
            <person name="Haridas S."/>
            <person name="Lipzen A."/>
            <person name="Labutti K."/>
            <person name="Grigoriev I.V."/>
            <person name="Murat C."/>
            <person name="Martin F."/>
            <person name="Albertini E."/>
            <person name="Donnini D."/>
            <person name="Bonito G."/>
        </authorList>
    </citation>
    <scope>NUCLEOTIDE SEQUENCE [LARGE SCALE GENOMIC DNA]</scope>
    <source>
        <strain evidence="2 3">Sb_GMNB300</strain>
    </source>
</reference>
<dbReference type="EMBL" id="VXIS01000006">
    <property type="protein sequence ID" value="KAA8914411.1"/>
    <property type="molecule type" value="Genomic_DNA"/>
</dbReference>
<keyword evidence="3" id="KW-1185">Reference proteome</keyword>
<comment type="caution">
    <text evidence="2">The sequence shown here is derived from an EMBL/GenBank/DDBJ whole genome shotgun (WGS) entry which is preliminary data.</text>
</comment>
<protein>
    <submittedName>
        <fullName evidence="2">Uncharacterized protein</fullName>
    </submittedName>
</protein>
<dbReference type="AlphaFoldDB" id="A0A5J5FBL7"/>
<sequence>MLVPDPAVQEMATFDKARLRHPVTSIACIQTVHGDKTIEWAPGSTDITCGPKTVCEFDAVCHASEFAPRITGLHSPRDAKNPPALFLRGESKRRKTWVTRNILEPAANCTLARVDDKPNTPKPSRRLLDLVTGWSHPHQ</sequence>
<accession>A0A5J5FBL7</accession>
<name>A0A5J5FBL7_9PEZI</name>
<dbReference type="Proteomes" id="UP000326924">
    <property type="component" value="Unassembled WGS sequence"/>
</dbReference>